<feature type="transmembrane region" description="Helical" evidence="2">
    <location>
        <begin position="613"/>
        <end position="646"/>
    </location>
</feature>
<accession>A0A7G9YPN3</accession>
<protein>
    <submittedName>
        <fullName evidence="4">Uncharacterized protein</fullName>
    </submittedName>
</protein>
<feature type="coiled-coil region" evidence="1">
    <location>
        <begin position="526"/>
        <end position="553"/>
    </location>
</feature>
<evidence type="ECO:0000256" key="1">
    <source>
        <dbReference type="SAM" id="Coils"/>
    </source>
</evidence>
<reference evidence="4" key="1">
    <citation type="submission" date="2020-06" db="EMBL/GenBank/DDBJ databases">
        <title>Unique genomic features of the anaerobic methanotrophic archaea.</title>
        <authorList>
            <person name="Chadwick G.L."/>
            <person name="Skennerton C.T."/>
            <person name="Laso-Perez R."/>
            <person name="Leu A.O."/>
            <person name="Speth D.R."/>
            <person name="Yu H."/>
            <person name="Morgan-Lang C."/>
            <person name="Hatzenpichler R."/>
            <person name="Goudeau D."/>
            <person name="Malmstrom R."/>
            <person name="Brazelton W.J."/>
            <person name="Woyke T."/>
            <person name="Hallam S.J."/>
            <person name="Tyson G.W."/>
            <person name="Wegener G."/>
            <person name="Boetius A."/>
            <person name="Orphan V."/>
        </authorList>
    </citation>
    <scope>NUCLEOTIDE SEQUENCE</scope>
</reference>
<name>A0A7G9YPN3_9EURY</name>
<gene>
    <name evidence="3" type="ORF">DBPBNLAN_00038</name>
    <name evidence="4" type="ORF">FNHNGOKL_00035</name>
</gene>
<keyword evidence="2" id="KW-0472">Membrane</keyword>
<keyword evidence="2" id="KW-0812">Transmembrane</keyword>
<evidence type="ECO:0000256" key="2">
    <source>
        <dbReference type="SAM" id="Phobius"/>
    </source>
</evidence>
<dbReference type="AlphaFoldDB" id="A0A7G9YPN3"/>
<keyword evidence="2" id="KW-1133">Transmembrane helix</keyword>
<proteinExistence type="predicted"/>
<sequence>MIKKAALLFLIFVVLVQTAEAGLSVTGATCDISLDARYGDAKAQEKTVTICVEYSGEGSETISSPSVPSPREGITLTVIDKFTGLELSNGDKKNIRIKVNVAGDIPEDIYKAQVVFSDTLSTTITINVDRLVPAHLAPLQNIKIDDPVVFNKPRKEMEKTGFKVEKTFEIVNDGDTKMTLSSVAAYGNPEAGMTFSVNNPSTISEQGAGTATLTITIPVSAQEGEHQGKLRVDAGKAGSQTLTVTVTVEHAVKFEMSSYNPDFGRVDVLKSVPLEITLSEALGYKDITSVKIIRDESQPGDGKDDWMSVNLPASTIPKGNSVLLTFTLRFRGETVVGRTYAWRHLLTHSAGNGTIALKATATPIDIAETKDALQTIQGSGSPEASNIAGKALGMLSASAESAEQWASVASVSQASVTFLDAMGGAVRKTDEGDHEGATNDLLVAGIAVDTMQKSAKTQAQTNIYKMSNDYISGVLQKESAYFEKMAADAEDDRTKIIAYRHASITYELLNSPDQCSAAYELAAKSVSAYNQKIESANNHRVDAEDAIRHASEDLYQWGDVKLLVNPFAYDGTSDGYRFAVNETETAANEYQAAGEQELYNASISRANQLNNHWLFLLGQFCMLMIGYILLFVGAVVWCIFAFMAFAADSREEEFGDVVLLS</sequence>
<evidence type="ECO:0000313" key="4">
    <source>
        <dbReference type="EMBL" id="QNO49967.1"/>
    </source>
</evidence>
<evidence type="ECO:0000313" key="3">
    <source>
        <dbReference type="EMBL" id="QNO49828.1"/>
    </source>
</evidence>
<dbReference type="EMBL" id="MT631397">
    <property type="protein sequence ID" value="QNO49828.1"/>
    <property type="molecule type" value="Genomic_DNA"/>
</dbReference>
<organism evidence="4">
    <name type="scientific">Candidatus Methanogaster sp. ANME-2c ERB4</name>
    <dbReference type="NCBI Taxonomy" id="2759911"/>
    <lineage>
        <taxon>Archaea</taxon>
        <taxon>Methanobacteriati</taxon>
        <taxon>Methanobacteriota</taxon>
        <taxon>Stenosarchaea group</taxon>
        <taxon>Methanomicrobia</taxon>
        <taxon>Methanosarcinales</taxon>
        <taxon>ANME-2 cluster</taxon>
        <taxon>Candidatus Methanogasteraceae</taxon>
        <taxon>Candidatus Methanogaster</taxon>
    </lineage>
</organism>
<keyword evidence="1" id="KW-0175">Coiled coil</keyword>
<dbReference type="EMBL" id="MT631400">
    <property type="protein sequence ID" value="QNO49967.1"/>
    <property type="molecule type" value="Genomic_DNA"/>
</dbReference>